<organism evidence="11 12">
    <name type="scientific">Ziziphus jujuba var. spinosa</name>
    <dbReference type="NCBI Taxonomy" id="714518"/>
    <lineage>
        <taxon>Eukaryota</taxon>
        <taxon>Viridiplantae</taxon>
        <taxon>Streptophyta</taxon>
        <taxon>Embryophyta</taxon>
        <taxon>Tracheophyta</taxon>
        <taxon>Spermatophyta</taxon>
        <taxon>Magnoliopsida</taxon>
        <taxon>eudicotyledons</taxon>
        <taxon>Gunneridae</taxon>
        <taxon>Pentapetalae</taxon>
        <taxon>rosids</taxon>
        <taxon>fabids</taxon>
        <taxon>Rosales</taxon>
        <taxon>Rhamnaceae</taxon>
        <taxon>Paliureae</taxon>
        <taxon>Ziziphus</taxon>
    </lineage>
</organism>
<dbReference type="PANTHER" id="PTHR24282">
    <property type="entry name" value="CYTOCHROME P450 FAMILY MEMBER"/>
    <property type="match status" value="1"/>
</dbReference>
<keyword evidence="6" id="KW-1133">Transmembrane helix</keyword>
<evidence type="ECO:0000313" key="11">
    <source>
        <dbReference type="EMBL" id="KAH7524578.1"/>
    </source>
</evidence>
<dbReference type="InterPro" id="IPR036396">
    <property type="entry name" value="Cyt_P450_sf"/>
</dbReference>
<dbReference type="EMBL" id="JAEACU010000006">
    <property type="protein sequence ID" value="KAH7524578.1"/>
    <property type="molecule type" value="Genomic_DNA"/>
</dbReference>
<dbReference type="Gene3D" id="1.10.630.10">
    <property type="entry name" value="Cytochrome P450"/>
    <property type="match status" value="1"/>
</dbReference>
<dbReference type="PANTHER" id="PTHR24282:SF260">
    <property type="entry name" value="CYTOCHROME P450 714C2-LIKE"/>
    <property type="match status" value="1"/>
</dbReference>
<reference evidence="11" key="1">
    <citation type="journal article" date="2021" name="Front. Plant Sci.">
        <title>Chromosome-Scale Genome Assembly for Chinese Sour Jujube and Insights Into Its Genome Evolution and Domestication Signature.</title>
        <authorList>
            <person name="Shen L.-Y."/>
            <person name="Luo H."/>
            <person name="Wang X.-L."/>
            <person name="Wang X.-M."/>
            <person name="Qiu X.-J."/>
            <person name="Liu H."/>
            <person name="Zhou S.-S."/>
            <person name="Jia K.-H."/>
            <person name="Nie S."/>
            <person name="Bao Y.-T."/>
            <person name="Zhang R.-G."/>
            <person name="Yun Q.-Z."/>
            <person name="Chai Y.-H."/>
            <person name="Lu J.-Y."/>
            <person name="Li Y."/>
            <person name="Zhao S.-W."/>
            <person name="Mao J.-F."/>
            <person name="Jia S.-G."/>
            <person name="Mao Y.-M."/>
        </authorList>
    </citation>
    <scope>NUCLEOTIDE SEQUENCE</scope>
    <source>
        <strain evidence="11">AT0</strain>
        <tissue evidence="11">Leaf</tissue>
    </source>
</reference>
<dbReference type="Proteomes" id="UP000813462">
    <property type="component" value="Unassembled WGS sequence"/>
</dbReference>
<sequence length="183" mass="20147">MDEGKLKKEAVMLVMKDGSEAKEKGGGPPFKAKGGSVFPAKRRSIKRIILDSMLACIASAFTPDTISRACFGSNFSQGRQFFAELRDLQKVMSNQTIGILGSRILNGAKNYNDIDSLSLEMSQDKFIVDNFKNIYFAVHETNAIATSWSLMLLAANPEWQAGARVEVLEICRDGVPMLICFKA</sequence>
<keyword evidence="7" id="KW-0560">Oxidoreductase</keyword>
<evidence type="ECO:0000256" key="1">
    <source>
        <dbReference type="ARBA" id="ARBA00004167"/>
    </source>
</evidence>
<evidence type="ECO:0000256" key="2">
    <source>
        <dbReference type="ARBA" id="ARBA00010617"/>
    </source>
</evidence>
<evidence type="ECO:0000256" key="8">
    <source>
        <dbReference type="ARBA" id="ARBA00023004"/>
    </source>
</evidence>
<gene>
    <name evidence="11" type="ORF">FEM48_Zijuj06G0134400</name>
</gene>
<protein>
    <submittedName>
        <fullName evidence="11">Uncharacterized protein</fullName>
    </submittedName>
</protein>
<evidence type="ECO:0000256" key="3">
    <source>
        <dbReference type="ARBA" id="ARBA00022617"/>
    </source>
</evidence>
<keyword evidence="10" id="KW-0472">Membrane</keyword>
<keyword evidence="9" id="KW-0503">Monooxygenase</keyword>
<proteinExistence type="inferred from homology"/>
<evidence type="ECO:0000256" key="4">
    <source>
        <dbReference type="ARBA" id="ARBA00022692"/>
    </source>
</evidence>
<dbReference type="SUPFAM" id="SSF48264">
    <property type="entry name" value="Cytochrome P450"/>
    <property type="match status" value="1"/>
</dbReference>
<dbReference type="Pfam" id="PF00067">
    <property type="entry name" value="p450"/>
    <property type="match status" value="1"/>
</dbReference>
<dbReference type="GO" id="GO:0016020">
    <property type="term" value="C:membrane"/>
    <property type="evidence" value="ECO:0007669"/>
    <property type="project" value="UniProtKB-SubCell"/>
</dbReference>
<keyword evidence="4" id="KW-0812">Transmembrane</keyword>
<evidence type="ECO:0000256" key="9">
    <source>
        <dbReference type="ARBA" id="ARBA00023033"/>
    </source>
</evidence>
<dbReference type="GO" id="GO:0016705">
    <property type="term" value="F:oxidoreductase activity, acting on paired donors, with incorporation or reduction of molecular oxygen"/>
    <property type="evidence" value="ECO:0007669"/>
    <property type="project" value="InterPro"/>
</dbReference>
<evidence type="ECO:0000256" key="5">
    <source>
        <dbReference type="ARBA" id="ARBA00022723"/>
    </source>
</evidence>
<name>A0A978V9J3_ZIZJJ</name>
<dbReference type="InterPro" id="IPR050665">
    <property type="entry name" value="Cytochrome_P450_Monooxygen"/>
</dbReference>
<comment type="subcellular location">
    <subcellularLocation>
        <location evidence="1">Membrane</location>
        <topology evidence="1">Single-pass membrane protein</topology>
    </subcellularLocation>
</comment>
<keyword evidence="3" id="KW-0349">Heme</keyword>
<dbReference type="GO" id="GO:0005506">
    <property type="term" value="F:iron ion binding"/>
    <property type="evidence" value="ECO:0007669"/>
    <property type="project" value="InterPro"/>
</dbReference>
<dbReference type="AlphaFoldDB" id="A0A978V9J3"/>
<evidence type="ECO:0000256" key="7">
    <source>
        <dbReference type="ARBA" id="ARBA00023002"/>
    </source>
</evidence>
<keyword evidence="8" id="KW-0408">Iron</keyword>
<evidence type="ECO:0000256" key="6">
    <source>
        <dbReference type="ARBA" id="ARBA00022989"/>
    </source>
</evidence>
<evidence type="ECO:0000256" key="10">
    <source>
        <dbReference type="ARBA" id="ARBA00023136"/>
    </source>
</evidence>
<evidence type="ECO:0000313" key="12">
    <source>
        <dbReference type="Proteomes" id="UP000813462"/>
    </source>
</evidence>
<comment type="similarity">
    <text evidence="2">Belongs to the cytochrome P450 family.</text>
</comment>
<keyword evidence="5" id="KW-0479">Metal-binding</keyword>
<dbReference type="GO" id="GO:0004497">
    <property type="term" value="F:monooxygenase activity"/>
    <property type="evidence" value="ECO:0007669"/>
    <property type="project" value="UniProtKB-KW"/>
</dbReference>
<dbReference type="InterPro" id="IPR001128">
    <property type="entry name" value="Cyt_P450"/>
</dbReference>
<dbReference type="GO" id="GO:0020037">
    <property type="term" value="F:heme binding"/>
    <property type="evidence" value="ECO:0007669"/>
    <property type="project" value="InterPro"/>
</dbReference>
<accession>A0A978V9J3</accession>
<comment type="caution">
    <text evidence="11">The sequence shown here is derived from an EMBL/GenBank/DDBJ whole genome shotgun (WGS) entry which is preliminary data.</text>
</comment>